<keyword evidence="3" id="KW-0812">Transmembrane</keyword>
<sequence>MLRATLLCLVVVVVQCFYLPGLAPVNYCKKGNDEEAKCQSNVPLYVNRLNSEESVIPYEYDHFDFCKAEENSETVVENLGQVMFGERIQPSPYKIEFLNSQKCVSVCTKNYDPSNKDQVHYLSDLKKAMNLNYYHHWIVETLQRSQHLLHFQPRGPEHHLP</sequence>
<feature type="signal peptide" evidence="7">
    <location>
        <begin position="1"/>
        <end position="16"/>
    </location>
</feature>
<accession>A0AAW0YB11</accession>
<evidence type="ECO:0000256" key="3">
    <source>
        <dbReference type="ARBA" id="ARBA00022692"/>
    </source>
</evidence>
<proteinExistence type="inferred from homology"/>
<keyword evidence="6" id="KW-0472">Membrane</keyword>
<dbReference type="Pfam" id="PF02990">
    <property type="entry name" value="EMP70"/>
    <property type="match status" value="1"/>
</dbReference>
<reference evidence="8 9" key="1">
    <citation type="journal article" date="2024" name="BMC Genomics">
        <title>Genome assembly of redclaw crayfish (Cherax quadricarinatus) provides insights into its immune adaptation and hypoxia tolerance.</title>
        <authorList>
            <person name="Liu Z."/>
            <person name="Zheng J."/>
            <person name="Li H."/>
            <person name="Fang K."/>
            <person name="Wang S."/>
            <person name="He J."/>
            <person name="Zhou D."/>
            <person name="Weng S."/>
            <person name="Chi M."/>
            <person name="Gu Z."/>
            <person name="He J."/>
            <person name="Li F."/>
            <person name="Wang M."/>
        </authorList>
    </citation>
    <scope>NUCLEOTIDE SEQUENCE [LARGE SCALE GENOMIC DNA]</scope>
    <source>
        <strain evidence="8">ZL_2023a</strain>
    </source>
</reference>
<protein>
    <recommendedName>
        <fullName evidence="7">Transmembrane 9 superfamily member</fullName>
    </recommendedName>
</protein>
<feature type="chain" id="PRO_5043108481" description="Transmembrane 9 superfamily member" evidence="7">
    <location>
        <begin position="17"/>
        <end position="161"/>
    </location>
</feature>
<dbReference type="Proteomes" id="UP001445076">
    <property type="component" value="Unassembled WGS sequence"/>
</dbReference>
<evidence type="ECO:0000313" key="9">
    <source>
        <dbReference type="Proteomes" id="UP001445076"/>
    </source>
</evidence>
<dbReference type="PANTHER" id="PTHR10766">
    <property type="entry name" value="TRANSMEMBRANE 9 SUPERFAMILY PROTEIN"/>
    <property type="match status" value="1"/>
</dbReference>
<comment type="similarity">
    <text evidence="2 7">Belongs to the nonaspanin (TM9SF) (TC 9.A.2) family.</text>
</comment>
<name>A0AAW0YB11_CHEQU</name>
<dbReference type="EMBL" id="JARKIK010000011">
    <property type="protein sequence ID" value="KAK8748596.1"/>
    <property type="molecule type" value="Genomic_DNA"/>
</dbReference>
<comment type="caution">
    <text evidence="8">The sequence shown here is derived from an EMBL/GenBank/DDBJ whole genome shotgun (WGS) entry which is preliminary data.</text>
</comment>
<evidence type="ECO:0000313" key="8">
    <source>
        <dbReference type="EMBL" id="KAK8748596.1"/>
    </source>
</evidence>
<evidence type="ECO:0000256" key="7">
    <source>
        <dbReference type="RuleBase" id="RU363079"/>
    </source>
</evidence>
<keyword evidence="4 7" id="KW-0732">Signal</keyword>
<evidence type="ECO:0000256" key="4">
    <source>
        <dbReference type="ARBA" id="ARBA00022729"/>
    </source>
</evidence>
<evidence type="ECO:0000256" key="2">
    <source>
        <dbReference type="ARBA" id="ARBA00005227"/>
    </source>
</evidence>
<dbReference type="InterPro" id="IPR004240">
    <property type="entry name" value="EMP70"/>
</dbReference>
<dbReference type="AlphaFoldDB" id="A0AAW0YB11"/>
<evidence type="ECO:0000256" key="1">
    <source>
        <dbReference type="ARBA" id="ARBA00004141"/>
    </source>
</evidence>
<gene>
    <name evidence="8" type="ORF">OTU49_015880</name>
</gene>
<organism evidence="8 9">
    <name type="scientific">Cherax quadricarinatus</name>
    <name type="common">Australian red claw crayfish</name>
    <dbReference type="NCBI Taxonomy" id="27406"/>
    <lineage>
        <taxon>Eukaryota</taxon>
        <taxon>Metazoa</taxon>
        <taxon>Ecdysozoa</taxon>
        <taxon>Arthropoda</taxon>
        <taxon>Crustacea</taxon>
        <taxon>Multicrustacea</taxon>
        <taxon>Malacostraca</taxon>
        <taxon>Eumalacostraca</taxon>
        <taxon>Eucarida</taxon>
        <taxon>Decapoda</taxon>
        <taxon>Pleocyemata</taxon>
        <taxon>Astacidea</taxon>
        <taxon>Parastacoidea</taxon>
        <taxon>Parastacidae</taxon>
        <taxon>Cherax</taxon>
    </lineage>
</organism>
<evidence type="ECO:0000256" key="6">
    <source>
        <dbReference type="ARBA" id="ARBA00023136"/>
    </source>
</evidence>
<keyword evidence="5" id="KW-1133">Transmembrane helix</keyword>
<dbReference type="GO" id="GO:0016020">
    <property type="term" value="C:membrane"/>
    <property type="evidence" value="ECO:0007669"/>
    <property type="project" value="UniProtKB-SubCell"/>
</dbReference>
<dbReference type="GO" id="GO:0072657">
    <property type="term" value="P:protein localization to membrane"/>
    <property type="evidence" value="ECO:0007669"/>
    <property type="project" value="TreeGrafter"/>
</dbReference>
<evidence type="ECO:0000256" key="5">
    <source>
        <dbReference type="ARBA" id="ARBA00022989"/>
    </source>
</evidence>
<dbReference type="PANTHER" id="PTHR10766:SF176">
    <property type="entry name" value="TRANSMEMBRANE 9 SUPERFAMILY MEMBER"/>
    <property type="match status" value="1"/>
</dbReference>
<keyword evidence="9" id="KW-1185">Reference proteome</keyword>
<comment type="subcellular location">
    <subcellularLocation>
        <location evidence="1">Membrane</location>
        <topology evidence="1">Multi-pass membrane protein</topology>
    </subcellularLocation>
</comment>